<comment type="caution">
    <text evidence="2">The sequence shown here is derived from an EMBL/GenBank/DDBJ whole genome shotgun (WGS) entry which is preliminary data.</text>
</comment>
<organism evidence="2 3">
    <name type="scientific">Neorhodopirellula lusitana</name>
    <dbReference type="NCBI Taxonomy" id="445327"/>
    <lineage>
        <taxon>Bacteria</taxon>
        <taxon>Pseudomonadati</taxon>
        <taxon>Planctomycetota</taxon>
        <taxon>Planctomycetia</taxon>
        <taxon>Pirellulales</taxon>
        <taxon>Pirellulaceae</taxon>
        <taxon>Neorhodopirellula</taxon>
    </lineage>
</organism>
<dbReference type="Proteomes" id="UP001158067">
    <property type="component" value="Unassembled WGS sequence"/>
</dbReference>
<keyword evidence="1" id="KW-0472">Membrane</keyword>
<protein>
    <recommendedName>
        <fullName evidence="4">GAF domain-containing protein</fullName>
    </recommendedName>
</protein>
<keyword evidence="1" id="KW-1133">Transmembrane helix</keyword>
<evidence type="ECO:0000313" key="2">
    <source>
        <dbReference type="EMBL" id="SMP41596.1"/>
    </source>
</evidence>
<feature type="transmembrane region" description="Helical" evidence="1">
    <location>
        <begin position="21"/>
        <end position="51"/>
    </location>
</feature>
<keyword evidence="1" id="KW-0812">Transmembrane</keyword>
<name>A0ABY1PQ25_9BACT</name>
<evidence type="ECO:0000256" key="1">
    <source>
        <dbReference type="SAM" id="Phobius"/>
    </source>
</evidence>
<proteinExistence type="predicted"/>
<accession>A0ABY1PQ25</accession>
<gene>
    <name evidence="2" type="ORF">SAMN06265222_101618</name>
</gene>
<evidence type="ECO:0000313" key="3">
    <source>
        <dbReference type="Proteomes" id="UP001158067"/>
    </source>
</evidence>
<dbReference type="EMBL" id="FXUG01000001">
    <property type="protein sequence ID" value="SMP41596.1"/>
    <property type="molecule type" value="Genomic_DNA"/>
</dbReference>
<feature type="transmembrane region" description="Helical" evidence="1">
    <location>
        <begin position="71"/>
        <end position="90"/>
    </location>
</feature>
<keyword evidence="3" id="KW-1185">Reference proteome</keyword>
<reference evidence="2 3" key="1">
    <citation type="submission" date="2017-05" db="EMBL/GenBank/DDBJ databases">
        <authorList>
            <person name="Varghese N."/>
            <person name="Submissions S."/>
        </authorList>
    </citation>
    <scope>NUCLEOTIDE SEQUENCE [LARGE SCALE GENOMIC DNA]</scope>
    <source>
        <strain evidence="2 3">DSM 25457</strain>
    </source>
</reference>
<evidence type="ECO:0008006" key="4">
    <source>
        <dbReference type="Google" id="ProtNLM"/>
    </source>
</evidence>
<sequence>MRKFRKVVRFFRLALYHIKRFFFVSGFPAKFIHSRLVSIVLGTVALCYWKLVGSLGQQYEYVRQRQDFLESLFPVIVGLTVLAQVIRYIAEKYTQRDQSYTEDLENLLNTIEKIICAKTVRFESRVKKLKVSQSVFTTITHPIEQMDEIATEAVAFLSRQCQVSDEKFSITVIQVTESNAGVRNAEMLVRSNKTRNHTSPDHLLSVDSALSRCIETGDPVFYPDKQAAADDANYFLSRRDKSHDNKGSLYCEPVEIRIQQSVYRFVVTFSTYGHQICPVGNIEDEEAFKVFFRQFVRRFKLEMTLYAIKLFDEDLRSPKKTSPPRKRRQK</sequence>